<keyword evidence="2" id="KW-1185">Reference proteome</keyword>
<name>A0A8G0LSZ1_9HYPO</name>
<evidence type="ECO:0000313" key="1">
    <source>
        <dbReference type="EMBL" id="QYT05830.1"/>
    </source>
</evidence>
<protein>
    <submittedName>
        <fullName evidence="1">Uncharacterized protein</fullName>
    </submittedName>
</protein>
<dbReference type="EMBL" id="CP075870">
    <property type="protein sequence ID" value="QYT05830.1"/>
    <property type="molecule type" value="Genomic_DNA"/>
</dbReference>
<evidence type="ECO:0000313" key="2">
    <source>
        <dbReference type="Proteomes" id="UP000826661"/>
    </source>
</evidence>
<gene>
    <name evidence="1" type="ORF">H0G86_012711</name>
</gene>
<dbReference type="AlphaFoldDB" id="A0A8G0LSZ1"/>
<dbReference type="Proteomes" id="UP000826661">
    <property type="component" value="Chromosome VII"/>
</dbReference>
<sequence length="105" mass="12280">MTKRVCNNYYKLPLAKEQAKERCHVPLQCTPVQNKHFLRHFPAQVPFFGMVEDRDWVSRHMTAFLTRSKPRLLPKMLSAADAPKANTRRWGRLDDTRARLSNTSV</sequence>
<accession>A0A8G0LSZ1</accession>
<organism evidence="1 2">
    <name type="scientific">Trichoderma simmonsii</name>
    <dbReference type="NCBI Taxonomy" id="1491479"/>
    <lineage>
        <taxon>Eukaryota</taxon>
        <taxon>Fungi</taxon>
        <taxon>Dikarya</taxon>
        <taxon>Ascomycota</taxon>
        <taxon>Pezizomycotina</taxon>
        <taxon>Sordariomycetes</taxon>
        <taxon>Hypocreomycetidae</taxon>
        <taxon>Hypocreales</taxon>
        <taxon>Hypocreaceae</taxon>
        <taxon>Trichoderma</taxon>
    </lineage>
</organism>
<reference evidence="1 2" key="1">
    <citation type="journal article" date="2021" name="BMC Genomics">
        <title>Telomere-to-telomere genome assembly of asparaginase-producing Trichoderma simmonsii.</title>
        <authorList>
            <person name="Chung D."/>
            <person name="Kwon Y.M."/>
            <person name="Yang Y."/>
        </authorList>
    </citation>
    <scope>NUCLEOTIDE SEQUENCE [LARGE SCALE GENOMIC DNA]</scope>
    <source>
        <strain evidence="1 2">GH-Sj1</strain>
    </source>
</reference>
<proteinExistence type="predicted"/>